<dbReference type="InterPro" id="IPR000182">
    <property type="entry name" value="GNAT_dom"/>
</dbReference>
<gene>
    <name evidence="2" type="ORF">HB853_05005</name>
</gene>
<dbReference type="PANTHER" id="PTHR43072">
    <property type="entry name" value="N-ACETYLTRANSFERASE"/>
    <property type="match status" value="1"/>
</dbReference>
<evidence type="ECO:0000259" key="1">
    <source>
        <dbReference type="PROSITE" id="PS51186"/>
    </source>
</evidence>
<dbReference type="CDD" id="cd04301">
    <property type="entry name" value="NAT_SF"/>
    <property type="match status" value="1"/>
</dbReference>
<name>A0A7X0T4S1_LISWE</name>
<dbReference type="PANTHER" id="PTHR43072:SF58">
    <property type="entry name" value="N-ACETYLTRANSFERASE DOMAIN-CONTAINING PROTEIN"/>
    <property type="match status" value="1"/>
</dbReference>
<dbReference type="Proteomes" id="UP000522007">
    <property type="component" value="Unassembled WGS sequence"/>
</dbReference>
<sequence length="167" mass="18978">MKRNYHVKFLNEKDVELAEAVCMASEDYYLIEQDKPASKNDALKIITEIPDGKTRFDKFVLAVLDEHEKPIGLVDIVSDYPRKGRWFIGLLLLTPDARNNGLGKVLHQTIKEWANDGGADSLAIAVLEENEKGRGFFEHLGYTKQETKEATYGEKKHQVAIFVLDIK</sequence>
<dbReference type="InterPro" id="IPR016181">
    <property type="entry name" value="Acyl_CoA_acyltransferase"/>
</dbReference>
<accession>A0A7X0T4S1</accession>
<feature type="domain" description="N-acetyltransferase" evidence="1">
    <location>
        <begin position="18"/>
        <end position="165"/>
    </location>
</feature>
<dbReference type="GO" id="GO:0016747">
    <property type="term" value="F:acyltransferase activity, transferring groups other than amino-acyl groups"/>
    <property type="evidence" value="ECO:0007669"/>
    <property type="project" value="InterPro"/>
</dbReference>
<dbReference type="Pfam" id="PF00583">
    <property type="entry name" value="Acetyltransf_1"/>
    <property type="match status" value="1"/>
</dbReference>
<evidence type="ECO:0000313" key="3">
    <source>
        <dbReference type="Proteomes" id="UP000522007"/>
    </source>
</evidence>
<organism evidence="2 3">
    <name type="scientific">Listeria welshimeri</name>
    <dbReference type="NCBI Taxonomy" id="1643"/>
    <lineage>
        <taxon>Bacteria</taxon>
        <taxon>Bacillati</taxon>
        <taxon>Bacillota</taxon>
        <taxon>Bacilli</taxon>
        <taxon>Bacillales</taxon>
        <taxon>Listeriaceae</taxon>
        <taxon>Listeria</taxon>
    </lineage>
</organism>
<keyword evidence="2" id="KW-0808">Transferase</keyword>
<comment type="caution">
    <text evidence="2">The sequence shown here is derived from an EMBL/GenBank/DDBJ whole genome shotgun (WGS) entry which is preliminary data.</text>
</comment>
<dbReference type="EMBL" id="JAAROP010000003">
    <property type="protein sequence ID" value="MBC1322297.1"/>
    <property type="molecule type" value="Genomic_DNA"/>
</dbReference>
<dbReference type="AlphaFoldDB" id="A0A7X0T4S1"/>
<dbReference type="Gene3D" id="3.40.630.30">
    <property type="match status" value="1"/>
</dbReference>
<evidence type="ECO:0000313" key="2">
    <source>
        <dbReference type="EMBL" id="MBC1322297.1"/>
    </source>
</evidence>
<dbReference type="PROSITE" id="PS51186">
    <property type="entry name" value="GNAT"/>
    <property type="match status" value="1"/>
</dbReference>
<proteinExistence type="predicted"/>
<reference evidence="2 3" key="1">
    <citation type="submission" date="2020-03" db="EMBL/GenBank/DDBJ databases">
        <title>Soil Listeria distribution.</title>
        <authorList>
            <person name="Liao J."/>
            <person name="Wiedmann M."/>
        </authorList>
    </citation>
    <scope>NUCLEOTIDE SEQUENCE [LARGE SCALE GENOMIC DNA]</scope>
    <source>
        <strain evidence="2 3">FSL L7-1829</strain>
    </source>
</reference>
<protein>
    <submittedName>
        <fullName evidence="2">GNAT family N-acetyltransferase</fullName>
    </submittedName>
</protein>
<dbReference type="SUPFAM" id="SSF55729">
    <property type="entry name" value="Acyl-CoA N-acyltransferases (Nat)"/>
    <property type="match status" value="1"/>
</dbReference>
<dbReference type="RefSeq" id="WP_185305783.1">
    <property type="nucleotide sequence ID" value="NZ_CP151430.1"/>
</dbReference>